<evidence type="ECO:0000259" key="1">
    <source>
        <dbReference type="Pfam" id="PF12697"/>
    </source>
</evidence>
<reference evidence="3" key="1">
    <citation type="journal article" date="2019" name="Int. J. Syst. Evol. Microbiol.">
        <title>The Global Catalogue of Microorganisms (GCM) 10K type strain sequencing project: providing services to taxonomists for standard genome sequencing and annotation.</title>
        <authorList>
            <consortium name="The Broad Institute Genomics Platform"/>
            <consortium name="The Broad Institute Genome Sequencing Center for Infectious Disease"/>
            <person name="Wu L."/>
            <person name="Ma J."/>
        </authorList>
    </citation>
    <scope>NUCLEOTIDE SEQUENCE [LARGE SCALE GENOMIC DNA]</scope>
    <source>
        <strain evidence="3">CCTCC AB 2013263</strain>
    </source>
</reference>
<dbReference type="GO" id="GO:0016787">
    <property type="term" value="F:hydrolase activity"/>
    <property type="evidence" value="ECO:0007669"/>
    <property type="project" value="UniProtKB-KW"/>
</dbReference>
<gene>
    <name evidence="2" type="ORF">ACFOPQ_10315</name>
</gene>
<name>A0ABV8A7B9_9DEIO</name>
<evidence type="ECO:0000313" key="3">
    <source>
        <dbReference type="Proteomes" id="UP001595748"/>
    </source>
</evidence>
<accession>A0ABV8A7B9</accession>
<dbReference type="RefSeq" id="WP_380077766.1">
    <property type="nucleotide sequence ID" value="NZ_JBHRZF010000129.1"/>
</dbReference>
<dbReference type="Pfam" id="PF12697">
    <property type="entry name" value="Abhydrolase_6"/>
    <property type="match status" value="1"/>
</dbReference>
<keyword evidence="2" id="KW-0378">Hydrolase</keyword>
<proteinExistence type="predicted"/>
<dbReference type="InterPro" id="IPR029058">
    <property type="entry name" value="AB_hydrolase_fold"/>
</dbReference>
<dbReference type="InterPro" id="IPR000073">
    <property type="entry name" value="AB_hydrolase_1"/>
</dbReference>
<feature type="domain" description="AB hydrolase-1" evidence="1">
    <location>
        <begin position="62"/>
        <end position="281"/>
    </location>
</feature>
<dbReference type="Gene3D" id="3.40.50.1820">
    <property type="entry name" value="alpha/beta hydrolase"/>
    <property type="match status" value="2"/>
</dbReference>
<evidence type="ECO:0000313" key="2">
    <source>
        <dbReference type="EMBL" id="MFC3861151.1"/>
    </source>
</evidence>
<dbReference type="EMBL" id="JBHRZF010000129">
    <property type="protein sequence ID" value="MFC3861151.1"/>
    <property type="molecule type" value="Genomic_DNA"/>
</dbReference>
<protein>
    <submittedName>
        <fullName evidence="2">Alpha/beta fold hydrolase</fullName>
    </submittedName>
</protein>
<organism evidence="2 3">
    <name type="scientific">Deinococcus antarcticus</name>
    <dbReference type="NCBI Taxonomy" id="1298767"/>
    <lineage>
        <taxon>Bacteria</taxon>
        <taxon>Thermotogati</taxon>
        <taxon>Deinococcota</taxon>
        <taxon>Deinococci</taxon>
        <taxon>Deinococcales</taxon>
        <taxon>Deinococcaceae</taxon>
        <taxon>Deinococcus</taxon>
    </lineage>
</organism>
<dbReference type="Proteomes" id="UP001595748">
    <property type="component" value="Unassembled WGS sequence"/>
</dbReference>
<keyword evidence="3" id="KW-1185">Reference proteome</keyword>
<dbReference type="SUPFAM" id="SSF53474">
    <property type="entry name" value="alpha/beta-Hydrolases"/>
    <property type="match status" value="1"/>
</dbReference>
<comment type="caution">
    <text evidence="2">The sequence shown here is derived from an EMBL/GenBank/DDBJ whole genome shotgun (WGS) entry which is preliminary data.</text>
</comment>
<sequence length="458" mass="50101">MKRLTLLGFLLVHAQAAPSEQAIEHVPVQRVIRPGVLVEGTPANLNASITVRYGSKSPETILLLMPGYLGGAGSFDRLARQIVALDPKVAVWAVDRRSNLLEPQNQIRFASRTQLETLAREGLPVRPAEKLAFMQDWGLTTTLGDWRRAVLEARKITPKVFIGGHSLGAALTGLYAAYDFNGERGYNDVKGMVMLDGYPGLLSGNPVTPEEYKTGATNMIGPLPGTDNLGNNPYVNAFFYGPGLASRAAAQARLAAQYPDDPAPEKAFLNWPATNLAAAMTTISQRYTFVPFLALTTGHATNVRESPNPLPRFLGGKDSQRITGPQDTAKLIGWQGDERSLTDARDFARRFWTPLSDATEWYFPQRLMLDVAAARLSTSGTPYEKTLPVLYNAAVPLPLLGISAENGVATDNDFKTYAASNIKDLTLHTLPGAAHLDMTYAKTDQVARWITQWLRQHE</sequence>